<dbReference type="Proteomes" id="UP001141253">
    <property type="component" value="Chromosome 4"/>
</dbReference>
<comment type="caution">
    <text evidence="1">The sequence shown here is derived from an EMBL/GenBank/DDBJ whole genome shotgun (WGS) entry which is preliminary data.</text>
</comment>
<name>A0ABQ9C9R9_9ROSI</name>
<reference evidence="1" key="1">
    <citation type="submission" date="2022-10" db="EMBL/GenBank/DDBJ databases">
        <authorList>
            <person name="Hyden B.L."/>
            <person name="Feng K."/>
            <person name="Yates T."/>
            <person name="Jawdy S."/>
            <person name="Smart L.B."/>
            <person name="Muchero W."/>
        </authorList>
    </citation>
    <scope>NUCLEOTIDE SEQUENCE</scope>
    <source>
        <tissue evidence="1">Shoot tip</tissue>
    </source>
</reference>
<dbReference type="InterPro" id="IPR029044">
    <property type="entry name" value="Nucleotide-diphossugar_trans"/>
</dbReference>
<gene>
    <name evidence="1" type="ORF">OIU77_020574</name>
</gene>
<dbReference type="SUPFAM" id="SSF53448">
    <property type="entry name" value="Nucleotide-diphospho-sugar transferases"/>
    <property type="match status" value="1"/>
</dbReference>
<dbReference type="Gene3D" id="3.90.550.10">
    <property type="entry name" value="Spore Coat Polysaccharide Biosynthesis Protein SpsA, Chain A"/>
    <property type="match status" value="1"/>
</dbReference>
<evidence type="ECO:0000313" key="2">
    <source>
        <dbReference type="Proteomes" id="UP001141253"/>
    </source>
</evidence>
<sequence length="245" mass="27673">MVCKERRFKIFDLAVGTQSDISDSEVPVMQAVYSSMKGLIKIHNPSVVITVDDIDPNVKKALKMATETNIVNGTTMVLLPRPSISKIGIKCGISVNIITQNRAPSLTRLLESLSNAYYLGDEIPISFNIDSRVDEETVRLVNSFDWPHGPKTLRRRIIQGGLIRAVSESWYPSSDDDYGLLLEDDTEVSPFYYLWIKYALLAYHYDPQVLLPELSSISLYTPRLVEVVKERPVWNATEFFKGNPS</sequence>
<dbReference type="PANTHER" id="PTHR33604">
    <property type="entry name" value="OSJNBA0004B13.7 PROTEIN"/>
    <property type="match status" value="1"/>
</dbReference>
<evidence type="ECO:0000313" key="1">
    <source>
        <dbReference type="EMBL" id="KAJ6395340.1"/>
    </source>
</evidence>
<keyword evidence="2" id="KW-1185">Reference proteome</keyword>
<protein>
    <submittedName>
        <fullName evidence="1">Uncharacterized protein</fullName>
    </submittedName>
</protein>
<proteinExistence type="predicted"/>
<reference evidence="1" key="2">
    <citation type="journal article" date="2023" name="Int. J. Mol. Sci.">
        <title>De Novo Assembly and Annotation of 11 Diverse Shrub Willow (Salix) Genomes Reveals Novel Gene Organization in Sex-Linked Regions.</title>
        <authorList>
            <person name="Hyden B."/>
            <person name="Feng K."/>
            <person name="Yates T.B."/>
            <person name="Jawdy S."/>
            <person name="Cereghino C."/>
            <person name="Smart L.B."/>
            <person name="Muchero W."/>
        </authorList>
    </citation>
    <scope>NUCLEOTIDE SEQUENCE</scope>
    <source>
        <tissue evidence="1">Shoot tip</tissue>
    </source>
</reference>
<accession>A0ABQ9C9R9</accession>
<dbReference type="PANTHER" id="PTHR33604:SF1">
    <property type="entry name" value="GLYCOSYLTRANSFERASE FAMILY PROTEIN 2"/>
    <property type="match status" value="1"/>
</dbReference>
<dbReference type="EMBL" id="JAPFFI010000004">
    <property type="protein sequence ID" value="KAJ6395340.1"/>
    <property type="molecule type" value="Genomic_DNA"/>
</dbReference>
<organism evidence="1 2">
    <name type="scientific">Salix suchowensis</name>
    <dbReference type="NCBI Taxonomy" id="1278906"/>
    <lineage>
        <taxon>Eukaryota</taxon>
        <taxon>Viridiplantae</taxon>
        <taxon>Streptophyta</taxon>
        <taxon>Embryophyta</taxon>
        <taxon>Tracheophyta</taxon>
        <taxon>Spermatophyta</taxon>
        <taxon>Magnoliopsida</taxon>
        <taxon>eudicotyledons</taxon>
        <taxon>Gunneridae</taxon>
        <taxon>Pentapetalae</taxon>
        <taxon>rosids</taxon>
        <taxon>fabids</taxon>
        <taxon>Malpighiales</taxon>
        <taxon>Salicaceae</taxon>
        <taxon>Saliceae</taxon>
        <taxon>Salix</taxon>
    </lineage>
</organism>